<proteinExistence type="predicted"/>
<protein>
    <submittedName>
        <fullName evidence="2">Uncharacterized protein</fullName>
    </submittedName>
</protein>
<organism evidence="2 3">
    <name type="scientific">Eschrichtius robustus</name>
    <name type="common">California gray whale</name>
    <name type="synonym">Eschrichtius gibbosus</name>
    <dbReference type="NCBI Taxonomy" id="9764"/>
    <lineage>
        <taxon>Eukaryota</taxon>
        <taxon>Metazoa</taxon>
        <taxon>Chordata</taxon>
        <taxon>Craniata</taxon>
        <taxon>Vertebrata</taxon>
        <taxon>Euteleostomi</taxon>
        <taxon>Mammalia</taxon>
        <taxon>Eutheria</taxon>
        <taxon>Laurasiatheria</taxon>
        <taxon>Artiodactyla</taxon>
        <taxon>Whippomorpha</taxon>
        <taxon>Cetacea</taxon>
        <taxon>Mysticeti</taxon>
        <taxon>Eschrichtiidae</taxon>
        <taxon>Eschrichtius</taxon>
    </lineage>
</organism>
<evidence type="ECO:0000313" key="2">
    <source>
        <dbReference type="EMBL" id="KAJ8798631.1"/>
    </source>
</evidence>
<keyword evidence="3" id="KW-1185">Reference proteome</keyword>
<dbReference type="Proteomes" id="UP001159641">
    <property type="component" value="Unassembled WGS sequence"/>
</dbReference>
<name>A0AB34I3W6_ESCRO</name>
<evidence type="ECO:0000313" key="3">
    <source>
        <dbReference type="Proteomes" id="UP001159641"/>
    </source>
</evidence>
<reference evidence="2 3" key="1">
    <citation type="submission" date="2022-11" db="EMBL/GenBank/DDBJ databases">
        <title>Whole genome sequence of Eschrichtius robustus ER-17-0199.</title>
        <authorList>
            <person name="Bruniche-Olsen A."/>
            <person name="Black A.N."/>
            <person name="Fields C.J."/>
            <person name="Walden K."/>
            <person name="Dewoody J.A."/>
        </authorList>
    </citation>
    <scope>NUCLEOTIDE SEQUENCE [LARGE SCALE GENOMIC DNA]</scope>
    <source>
        <strain evidence="2">ER-17-0199</strain>
        <tissue evidence="2">Blubber</tissue>
    </source>
</reference>
<sequence length="162" mass="17747">MMASPHGHRDGHRARTGHPDSSFCFTLTGVITPGWAQLPEASCSWGKAGQRGSQAETSWRWRLQHSVRRRAQALPSQDSPETSLVIRWLRLYPSNAGGVGSTPGRETKIPHAPRCSAPPKKKMAQKLKLLPHPTPPPFSVCTEIARGRHSSKIPGLLRLPDG</sequence>
<gene>
    <name evidence="2" type="ORF">J1605_016434</name>
</gene>
<comment type="caution">
    <text evidence="2">The sequence shown here is derived from an EMBL/GenBank/DDBJ whole genome shotgun (WGS) entry which is preliminary data.</text>
</comment>
<dbReference type="AlphaFoldDB" id="A0AB34I3W6"/>
<accession>A0AB34I3W6</accession>
<feature type="region of interest" description="Disordered" evidence="1">
    <location>
        <begin position="96"/>
        <end position="121"/>
    </location>
</feature>
<dbReference type="EMBL" id="JAIQCJ010000020">
    <property type="protein sequence ID" value="KAJ8798631.1"/>
    <property type="molecule type" value="Genomic_DNA"/>
</dbReference>
<evidence type="ECO:0000256" key="1">
    <source>
        <dbReference type="SAM" id="MobiDB-lite"/>
    </source>
</evidence>